<keyword evidence="3 5" id="KW-1133">Transmembrane helix</keyword>
<dbReference type="AlphaFoldDB" id="A0A4P6ZZK5"/>
<feature type="transmembrane region" description="Helical" evidence="5">
    <location>
        <begin position="403"/>
        <end position="427"/>
    </location>
</feature>
<evidence type="ECO:0000256" key="3">
    <source>
        <dbReference type="ARBA" id="ARBA00022989"/>
    </source>
</evidence>
<feature type="transmembrane region" description="Helical" evidence="5">
    <location>
        <begin position="202"/>
        <end position="224"/>
    </location>
</feature>
<feature type="transmembrane region" description="Helical" evidence="5">
    <location>
        <begin position="285"/>
        <end position="303"/>
    </location>
</feature>
<dbReference type="OrthoDB" id="2957833at2"/>
<dbReference type="GO" id="GO:0016020">
    <property type="term" value="C:membrane"/>
    <property type="evidence" value="ECO:0007669"/>
    <property type="project" value="UniProtKB-SubCell"/>
</dbReference>
<dbReference type="EMBL" id="CP038015">
    <property type="protein sequence ID" value="QBP41763.1"/>
    <property type="molecule type" value="Genomic_DNA"/>
</dbReference>
<protein>
    <submittedName>
        <fullName evidence="7">O-antigen polymerase</fullName>
    </submittedName>
</protein>
<gene>
    <name evidence="7" type="ORF">E2636_11665</name>
</gene>
<evidence type="ECO:0000313" key="8">
    <source>
        <dbReference type="Proteomes" id="UP000294292"/>
    </source>
</evidence>
<dbReference type="PANTHER" id="PTHR37422">
    <property type="entry name" value="TEICHURONIC ACID BIOSYNTHESIS PROTEIN TUAE"/>
    <property type="match status" value="1"/>
</dbReference>
<feature type="transmembrane region" description="Helical" evidence="5">
    <location>
        <begin position="157"/>
        <end position="175"/>
    </location>
</feature>
<evidence type="ECO:0000259" key="6">
    <source>
        <dbReference type="Pfam" id="PF04932"/>
    </source>
</evidence>
<feature type="transmembrane region" description="Helical" evidence="5">
    <location>
        <begin position="125"/>
        <end position="145"/>
    </location>
</feature>
<keyword evidence="2 5" id="KW-0812">Transmembrane</keyword>
<evidence type="ECO:0000256" key="2">
    <source>
        <dbReference type="ARBA" id="ARBA00022692"/>
    </source>
</evidence>
<dbReference type="Pfam" id="PF04932">
    <property type="entry name" value="Wzy_C"/>
    <property type="match status" value="1"/>
</dbReference>
<proteinExistence type="predicted"/>
<dbReference type="InterPro" id="IPR051533">
    <property type="entry name" value="WaaL-like"/>
</dbReference>
<dbReference type="InterPro" id="IPR007016">
    <property type="entry name" value="O-antigen_ligase-rel_domated"/>
</dbReference>
<dbReference type="Proteomes" id="UP000294292">
    <property type="component" value="Chromosome"/>
</dbReference>
<name>A0A4P6ZZK5_9BACL</name>
<feature type="transmembrane region" description="Helical" evidence="5">
    <location>
        <begin position="12"/>
        <end position="31"/>
    </location>
</feature>
<dbReference type="KEGG" id="panc:E2636_11665"/>
<feature type="transmembrane region" description="Helical" evidence="5">
    <location>
        <begin position="70"/>
        <end position="88"/>
    </location>
</feature>
<keyword evidence="8" id="KW-1185">Reference proteome</keyword>
<feature type="transmembrane region" description="Helical" evidence="5">
    <location>
        <begin position="38"/>
        <end position="58"/>
    </location>
</feature>
<evidence type="ECO:0000256" key="5">
    <source>
        <dbReference type="SAM" id="Phobius"/>
    </source>
</evidence>
<feature type="transmembrane region" description="Helical" evidence="5">
    <location>
        <begin position="434"/>
        <end position="455"/>
    </location>
</feature>
<feature type="transmembrane region" description="Helical" evidence="5">
    <location>
        <begin position="100"/>
        <end position="119"/>
    </location>
</feature>
<reference evidence="7 8" key="1">
    <citation type="submission" date="2019-03" db="EMBL/GenBank/DDBJ databases">
        <title>Complete genome sequence of Paenisporosarcina antarctica CGMCC 1.6503T.</title>
        <authorList>
            <person name="Rong J.-C."/>
            <person name="Chi N.-Y."/>
            <person name="Zhang Q.-F."/>
        </authorList>
    </citation>
    <scope>NUCLEOTIDE SEQUENCE [LARGE SCALE GENOMIC DNA]</scope>
    <source>
        <strain evidence="7 8">CGMCC 1.6503</strain>
    </source>
</reference>
<comment type="subcellular location">
    <subcellularLocation>
        <location evidence="1">Membrane</location>
        <topology evidence="1">Multi-pass membrane protein</topology>
    </subcellularLocation>
</comment>
<keyword evidence="4 5" id="KW-0472">Membrane</keyword>
<evidence type="ECO:0000256" key="1">
    <source>
        <dbReference type="ARBA" id="ARBA00004141"/>
    </source>
</evidence>
<evidence type="ECO:0000313" key="7">
    <source>
        <dbReference type="EMBL" id="QBP41763.1"/>
    </source>
</evidence>
<feature type="domain" description="O-antigen ligase-related" evidence="6">
    <location>
        <begin position="245"/>
        <end position="415"/>
    </location>
</feature>
<evidence type="ECO:0000256" key="4">
    <source>
        <dbReference type="ARBA" id="ARBA00023136"/>
    </source>
</evidence>
<dbReference type="RefSeq" id="WP_134210339.1">
    <property type="nucleotide sequence ID" value="NZ_CP038015.1"/>
</dbReference>
<accession>A0A4P6ZZK5</accession>
<dbReference type="PANTHER" id="PTHR37422:SF17">
    <property type="entry name" value="O-ANTIGEN LIGASE"/>
    <property type="match status" value="1"/>
</dbReference>
<sequence>MRQNYTKYLPYTWPIIMVILILTAYSMNSVLGYFVSIVLFIIALASPKKAILLLFLYVPLRPFLIELNPALRLAGDLMIVGAFLHVVWQSRYNLRSLFSFQLFEYGYFAFLAIGSISALLNNIGFIPVILQLRAFIMFYLIYYIVKRLDIRKEDILQVLHVFIWTTLLILVQALTEKLSIRGLFMPEAWKELPLSSKNRVRVYGMLGNPNVLGIYLGFAYFIFYYAKKYILHYNKIWMQILQYFTIGIFVLTYSRGTWIGFLIIAVVYVLASHNLALIKTIVIQVAISLVVIVLPINFVTNLIENTSIGQEKVQNIQQFDVGGSSGFVDRLGSTFNDDTITGSQSSGRLFIVKKGFEIFKDYPIIGTGFSTFGDSSSLSRISPILVKYEIDRKFYSDNQYIQIIVQTGVLGVISFTVFLLGMLYALLKTKRSKLAKLMIGVVFGAFFMGLVYNLWEADVFTLVFFTLLAVSLNNQSRFQSIHEDLTRG</sequence>
<organism evidence="7 8">
    <name type="scientific">Paenisporosarcina antarctica</name>
    <dbReference type="NCBI Taxonomy" id="417367"/>
    <lineage>
        <taxon>Bacteria</taxon>
        <taxon>Bacillati</taxon>
        <taxon>Bacillota</taxon>
        <taxon>Bacilli</taxon>
        <taxon>Bacillales</taxon>
        <taxon>Caryophanaceae</taxon>
        <taxon>Paenisporosarcina</taxon>
    </lineage>
</organism>